<dbReference type="Pfam" id="PF13424">
    <property type="entry name" value="TPR_12"/>
    <property type="match status" value="1"/>
</dbReference>
<dbReference type="AlphaFoldDB" id="A0AA86N2L0"/>
<evidence type="ECO:0000313" key="4">
    <source>
        <dbReference type="Proteomes" id="UP001179121"/>
    </source>
</evidence>
<keyword evidence="4" id="KW-1185">Reference proteome</keyword>
<dbReference type="InterPro" id="IPR011990">
    <property type="entry name" value="TPR-like_helical_dom_sf"/>
</dbReference>
<evidence type="ECO:0000313" key="3">
    <source>
        <dbReference type="EMBL" id="CAI4033351.1"/>
    </source>
</evidence>
<dbReference type="EMBL" id="OX365700">
    <property type="protein sequence ID" value="CAI4033351.1"/>
    <property type="molecule type" value="Genomic_DNA"/>
</dbReference>
<reference evidence="3" key="1">
    <citation type="submission" date="2022-10" db="EMBL/GenBank/DDBJ databases">
        <authorList>
            <person name="Koch H."/>
        </authorList>
    </citation>
    <scope>NUCLEOTIDE SEQUENCE</scope>
    <source>
        <strain evidence="3">DNF</strain>
    </source>
</reference>
<dbReference type="KEGG" id="nti:DNFV4_03787"/>
<dbReference type="PROSITE" id="PS50005">
    <property type="entry name" value="TPR"/>
    <property type="match status" value="1"/>
</dbReference>
<dbReference type="PANTHER" id="PTHR10098:SF108">
    <property type="entry name" value="TETRATRICOPEPTIDE REPEAT PROTEIN 28"/>
    <property type="match status" value="1"/>
</dbReference>
<protein>
    <submittedName>
        <fullName evidence="3">TPR_REGION domain-containing protein</fullName>
    </submittedName>
</protein>
<organism evidence="3 4">
    <name type="scientific">Nitrospira tepida</name>
    <dbReference type="NCBI Taxonomy" id="2973512"/>
    <lineage>
        <taxon>Bacteria</taxon>
        <taxon>Pseudomonadati</taxon>
        <taxon>Nitrospirota</taxon>
        <taxon>Nitrospiria</taxon>
        <taxon>Nitrospirales</taxon>
        <taxon>Nitrospiraceae</taxon>
        <taxon>Nitrospira</taxon>
    </lineage>
</organism>
<keyword evidence="2" id="KW-0732">Signal</keyword>
<feature type="chain" id="PRO_5041641430" evidence="2">
    <location>
        <begin position="22"/>
        <end position="319"/>
    </location>
</feature>
<feature type="repeat" description="TPR" evidence="1">
    <location>
        <begin position="198"/>
        <end position="231"/>
    </location>
</feature>
<feature type="signal peptide" evidence="2">
    <location>
        <begin position="1"/>
        <end position="21"/>
    </location>
</feature>
<dbReference type="SMART" id="SM00028">
    <property type="entry name" value="TPR"/>
    <property type="match status" value="5"/>
</dbReference>
<keyword evidence="1" id="KW-0802">TPR repeat</keyword>
<dbReference type="RefSeq" id="WP_289270485.1">
    <property type="nucleotide sequence ID" value="NZ_OX365700.1"/>
</dbReference>
<dbReference type="PANTHER" id="PTHR10098">
    <property type="entry name" value="RAPSYN-RELATED"/>
    <property type="match status" value="1"/>
</dbReference>
<gene>
    <name evidence="3" type="ORF">DNFV4_03787</name>
</gene>
<dbReference type="InterPro" id="IPR019734">
    <property type="entry name" value="TPR_rpt"/>
</dbReference>
<dbReference type="SUPFAM" id="SSF48452">
    <property type="entry name" value="TPR-like"/>
    <property type="match status" value="2"/>
</dbReference>
<dbReference type="Proteomes" id="UP001179121">
    <property type="component" value="Chromosome"/>
</dbReference>
<evidence type="ECO:0000256" key="1">
    <source>
        <dbReference type="PROSITE-ProRule" id="PRU00339"/>
    </source>
</evidence>
<accession>A0AA86N2L0</accession>
<sequence>MTMLCLMLFALFLVVPSPAWSVPETWRHPVSSVRTLTGDELLRIGQLHDAQDHFQEALNYYQLALSAYRQAEQKGGQAAALVKMAGVQERREQVREAYTSLQEATKLLGTKGALRVRADAALATGRLAARLGHDREAEQSLMEAVTLHDRLQDSNGRHVAVVQLALLRVQEGRVEEGLAMLERERGEAQARQAGGHEANVLLALGDIHWLMGRYEEAQRTYAESLRLTEAERNGMREAKLRLRLAQSAGELGRIEEGIEFGRQASSLYQVMRKNAGEAAALAALAELYRQAGKDREAEEAGLNARRLYRSRQIQVHGQG</sequence>
<dbReference type="Pfam" id="PF13181">
    <property type="entry name" value="TPR_8"/>
    <property type="match status" value="1"/>
</dbReference>
<name>A0AA86N2L0_9BACT</name>
<evidence type="ECO:0000256" key="2">
    <source>
        <dbReference type="SAM" id="SignalP"/>
    </source>
</evidence>
<proteinExistence type="predicted"/>
<dbReference type="Gene3D" id="1.25.40.10">
    <property type="entry name" value="Tetratricopeptide repeat domain"/>
    <property type="match status" value="2"/>
</dbReference>